<feature type="chain" id="PRO_5031088449" description="Twin-arginine translocation pathway signal" evidence="1">
    <location>
        <begin position="30"/>
        <end position="146"/>
    </location>
</feature>
<evidence type="ECO:0000313" key="2">
    <source>
        <dbReference type="EMBL" id="MBB2155285.1"/>
    </source>
</evidence>
<name>A0A7W4I5C0_GLUDI</name>
<dbReference type="InterPro" id="IPR006311">
    <property type="entry name" value="TAT_signal"/>
</dbReference>
<accession>A0A7W4I5C0</accession>
<organism evidence="2 3">
    <name type="scientific">Gluconacetobacter diazotrophicus</name>
    <name type="common">Acetobacter diazotrophicus</name>
    <dbReference type="NCBI Taxonomy" id="33996"/>
    <lineage>
        <taxon>Bacteria</taxon>
        <taxon>Pseudomonadati</taxon>
        <taxon>Pseudomonadota</taxon>
        <taxon>Alphaproteobacteria</taxon>
        <taxon>Acetobacterales</taxon>
        <taxon>Acetobacteraceae</taxon>
        <taxon>Gluconacetobacter</taxon>
    </lineage>
</organism>
<evidence type="ECO:0000256" key="1">
    <source>
        <dbReference type="SAM" id="SignalP"/>
    </source>
</evidence>
<comment type="caution">
    <text evidence="2">The sequence shown here is derived from an EMBL/GenBank/DDBJ whole genome shotgun (WGS) entry which is preliminary data.</text>
</comment>
<dbReference type="Proteomes" id="UP000550787">
    <property type="component" value="Unassembled WGS sequence"/>
</dbReference>
<dbReference type="EMBL" id="JABEQG010000003">
    <property type="protein sequence ID" value="MBB2155285.1"/>
    <property type="molecule type" value="Genomic_DNA"/>
</dbReference>
<protein>
    <recommendedName>
        <fullName evidence="4">Twin-arginine translocation pathway signal</fullName>
    </recommendedName>
</protein>
<dbReference type="RefSeq" id="WP_183115397.1">
    <property type="nucleotide sequence ID" value="NZ_JABEQG010000003.1"/>
</dbReference>
<reference evidence="2 3" key="1">
    <citation type="submission" date="2020-04" db="EMBL/GenBank/DDBJ databases">
        <title>Description of novel Gluconacetobacter.</title>
        <authorList>
            <person name="Sombolestani A."/>
        </authorList>
    </citation>
    <scope>NUCLEOTIDE SEQUENCE [LARGE SCALE GENOMIC DNA]</scope>
    <source>
        <strain evidence="2 3">LMG 7603</strain>
    </source>
</reference>
<dbReference type="AlphaFoldDB" id="A0A7W4I5C0"/>
<dbReference type="PROSITE" id="PS51318">
    <property type="entry name" value="TAT"/>
    <property type="match status" value="1"/>
</dbReference>
<proteinExistence type="predicted"/>
<evidence type="ECO:0008006" key="4">
    <source>
        <dbReference type="Google" id="ProtNLM"/>
    </source>
</evidence>
<feature type="signal peptide" evidence="1">
    <location>
        <begin position="1"/>
        <end position="29"/>
    </location>
</feature>
<evidence type="ECO:0000313" key="3">
    <source>
        <dbReference type="Proteomes" id="UP000550787"/>
    </source>
</evidence>
<gene>
    <name evidence="2" type="ORF">HLH33_03000</name>
</gene>
<sequence>MAMRSSTRRDFFTAGAATALAGIAAASFAQPETLSAKGIAKRDTHPDARLIALCDAFIALEAEAHALYGHDHTLEDEPRIQAAHEVIFGRQEPLKDEILSLRATTLDGIRAKARAMVAFDNDFLPKEDTPYWNEAMLFNLVRDLVA</sequence>
<keyword evidence="1" id="KW-0732">Signal</keyword>